<dbReference type="OrthoDB" id="6088308at2"/>
<dbReference type="GO" id="GO:0000160">
    <property type="term" value="P:phosphorelay signal transduction system"/>
    <property type="evidence" value="ECO:0007669"/>
    <property type="project" value="InterPro"/>
</dbReference>
<sequence>MAAKVPILLVNSNQRNLQLLMDVLDKEGYDAIAAHDYPTFDQAIIQQPAPKGALVDIAGFDSEIWPRCEQLRAAKIPFLVISPRLSAAVQQASLTHGARGVMVKPLIIKEFMGIIQSLLEE</sequence>
<feature type="domain" description="Response regulatory" evidence="2">
    <location>
        <begin position="6"/>
        <end position="119"/>
    </location>
</feature>
<feature type="modified residue" description="4-aspartylphosphate" evidence="1">
    <location>
        <position position="61"/>
    </location>
</feature>
<comment type="caution">
    <text evidence="3">The sequence shown here is derived from an EMBL/GenBank/DDBJ whole genome shotgun (WGS) entry which is preliminary data.</text>
</comment>
<dbReference type="Proteomes" id="UP000287224">
    <property type="component" value="Unassembled WGS sequence"/>
</dbReference>
<dbReference type="AlphaFoldDB" id="A0A401ZCN2"/>
<dbReference type="EMBL" id="BIFQ01000001">
    <property type="protein sequence ID" value="GCE04634.1"/>
    <property type="molecule type" value="Genomic_DNA"/>
</dbReference>
<keyword evidence="1" id="KW-0597">Phosphoprotein</keyword>
<keyword evidence="4" id="KW-1185">Reference proteome</keyword>
<dbReference type="Gene3D" id="3.40.50.2300">
    <property type="match status" value="1"/>
</dbReference>
<evidence type="ECO:0000259" key="2">
    <source>
        <dbReference type="PROSITE" id="PS50110"/>
    </source>
</evidence>
<dbReference type="SUPFAM" id="SSF52172">
    <property type="entry name" value="CheY-like"/>
    <property type="match status" value="1"/>
</dbReference>
<name>A0A401ZCN2_9CHLR</name>
<reference evidence="4" key="1">
    <citation type="submission" date="2018-12" db="EMBL/GenBank/DDBJ databases">
        <title>Tengunoibacter tsumagoiensis gen. nov., sp. nov., Dictyobacter kobayashii sp. nov., D. alpinus sp. nov., and D. joshuensis sp. nov. and description of Dictyobacteraceae fam. nov. within the order Ktedonobacterales isolated from Tengu-no-mugimeshi.</title>
        <authorList>
            <person name="Wang C.M."/>
            <person name="Zheng Y."/>
            <person name="Sakai Y."/>
            <person name="Toyoda A."/>
            <person name="Minakuchi Y."/>
            <person name="Abe K."/>
            <person name="Yokota A."/>
            <person name="Yabe S."/>
        </authorList>
    </citation>
    <scope>NUCLEOTIDE SEQUENCE [LARGE SCALE GENOMIC DNA]</scope>
    <source>
        <strain evidence="4">S-27</strain>
    </source>
</reference>
<dbReference type="InterPro" id="IPR011006">
    <property type="entry name" value="CheY-like_superfamily"/>
</dbReference>
<dbReference type="PROSITE" id="PS50110">
    <property type="entry name" value="RESPONSE_REGULATORY"/>
    <property type="match status" value="1"/>
</dbReference>
<accession>A0A401ZCN2</accession>
<gene>
    <name evidence="3" type="ORF">KDAU_19630</name>
</gene>
<evidence type="ECO:0000313" key="4">
    <source>
        <dbReference type="Proteomes" id="UP000287224"/>
    </source>
</evidence>
<organism evidence="3 4">
    <name type="scientific">Dictyobacter aurantiacus</name>
    <dbReference type="NCBI Taxonomy" id="1936993"/>
    <lineage>
        <taxon>Bacteria</taxon>
        <taxon>Bacillati</taxon>
        <taxon>Chloroflexota</taxon>
        <taxon>Ktedonobacteria</taxon>
        <taxon>Ktedonobacterales</taxon>
        <taxon>Dictyobacteraceae</taxon>
        <taxon>Dictyobacter</taxon>
    </lineage>
</organism>
<dbReference type="InterPro" id="IPR001789">
    <property type="entry name" value="Sig_transdc_resp-reg_receiver"/>
</dbReference>
<protein>
    <recommendedName>
        <fullName evidence="2">Response regulatory domain-containing protein</fullName>
    </recommendedName>
</protein>
<proteinExistence type="predicted"/>
<evidence type="ECO:0000313" key="3">
    <source>
        <dbReference type="EMBL" id="GCE04634.1"/>
    </source>
</evidence>
<evidence type="ECO:0000256" key="1">
    <source>
        <dbReference type="PROSITE-ProRule" id="PRU00169"/>
    </source>
</evidence>
<dbReference type="RefSeq" id="WP_126595765.1">
    <property type="nucleotide sequence ID" value="NZ_BIFQ01000001.1"/>
</dbReference>